<protein>
    <submittedName>
        <fullName evidence="1">Uncharacterized protein</fullName>
    </submittedName>
</protein>
<dbReference type="EMBL" id="JANVFT010000132">
    <property type="protein sequence ID" value="KAJ4464951.1"/>
    <property type="molecule type" value="Genomic_DNA"/>
</dbReference>
<organism evidence="1 2">
    <name type="scientific">Lentinula lateritia</name>
    <dbReference type="NCBI Taxonomy" id="40482"/>
    <lineage>
        <taxon>Eukaryota</taxon>
        <taxon>Fungi</taxon>
        <taxon>Dikarya</taxon>
        <taxon>Basidiomycota</taxon>
        <taxon>Agaricomycotina</taxon>
        <taxon>Agaricomycetes</taxon>
        <taxon>Agaricomycetidae</taxon>
        <taxon>Agaricales</taxon>
        <taxon>Marasmiineae</taxon>
        <taxon>Omphalotaceae</taxon>
        <taxon>Lentinula</taxon>
    </lineage>
</organism>
<name>A0ABQ8V173_9AGAR</name>
<reference evidence="1" key="1">
    <citation type="submission" date="2022-08" db="EMBL/GenBank/DDBJ databases">
        <title>A Global Phylogenomic Analysis of the Shiitake Genus Lentinula.</title>
        <authorList>
            <consortium name="DOE Joint Genome Institute"/>
            <person name="Sierra-Patev S."/>
            <person name="Min B."/>
            <person name="Naranjo-Ortiz M."/>
            <person name="Looney B."/>
            <person name="Konkel Z."/>
            <person name="Slot J.C."/>
            <person name="Sakamoto Y."/>
            <person name="Steenwyk J.L."/>
            <person name="Rokas A."/>
            <person name="Carro J."/>
            <person name="Camarero S."/>
            <person name="Ferreira P."/>
            <person name="Molpeceres G."/>
            <person name="Ruiz-Duenas F.J."/>
            <person name="Serrano A."/>
            <person name="Henrissat B."/>
            <person name="Drula E."/>
            <person name="Hughes K.W."/>
            <person name="Mata J.L."/>
            <person name="Ishikawa N.K."/>
            <person name="Vargas-Isla R."/>
            <person name="Ushijima S."/>
            <person name="Smith C.A."/>
            <person name="Ahrendt S."/>
            <person name="Andreopoulos W."/>
            <person name="He G."/>
            <person name="Labutti K."/>
            <person name="Lipzen A."/>
            <person name="Ng V."/>
            <person name="Riley R."/>
            <person name="Sandor L."/>
            <person name="Barry K."/>
            <person name="Martinez A.T."/>
            <person name="Xiao Y."/>
            <person name="Gibbons J.G."/>
            <person name="Terashima K."/>
            <person name="Grigoriev I.V."/>
            <person name="Hibbett D.S."/>
        </authorList>
    </citation>
    <scope>NUCLEOTIDE SEQUENCE</scope>
    <source>
        <strain evidence="1">RHP3577 ss4</strain>
    </source>
</reference>
<keyword evidence="2" id="KW-1185">Reference proteome</keyword>
<gene>
    <name evidence="1" type="ORF">C8R41DRAFT_858991</name>
</gene>
<comment type="caution">
    <text evidence="1">The sequence shown here is derived from an EMBL/GenBank/DDBJ whole genome shotgun (WGS) entry which is preliminary data.</text>
</comment>
<evidence type="ECO:0000313" key="2">
    <source>
        <dbReference type="Proteomes" id="UP001150217"/>
    </source>
</evidence>
<sequence length="53" mass="6133">MRFGSCEYSCLCTSYFLPHEKHFPTKMSVVLVPRSVLSPRSTRVQFEFGLFGE</sequence>
<dbReference type="Proteomes" id="UP001150217">
    <property type="component" value="Unassembled WGS sequence"/>
</dbReference>
<evidence type="ECO:0000313" key="1">
    <source>
        <dbReference type="EMBL" id="KAJ4464951.1"/>
    </source>
</evidence>
<accession>A0ABQ8V173</accession>
<proteinExistence type="predicted"/>